<dbReference type="EMBL" id="JACGWJ010000006">
    <property type="protein sequence ID" value="KAL0413342.1"/>
    <property type="molecule type" value="Genomic_DNA"/>
</dbReference>
<comment type="caution">
    <text evidence="1">The sequence shown here is derived from an EMBL/GenBank/DDBJ whole genome shotgun (WGS) entry which is preliminary data.</text>
</comment>
<accession>A0AAW2UAB1</accession>
<proteinExistence type="predicted"/>
<dbReference type="AlphaFoldDB" id="A0AAW2UAB1"/>
<sequence length="68" mass="7636">MKVYKELVATWDNCISQIKSFDGFKEGVDVSLLSLAKDEKGEDYPDGPTEVDIPLTDEFYSFLPSLSL</sequence>
<name>A0AAW2UAB1_SESRA</name>
<evidence type="ECO:0000313" key="1">
    <source>
        <dbReference type="EMBL" id="KAL0413342.1"/>
    </source>
</evidence>
<protein>
    <submittedName>
        <fullName evidence="1">Uncharacterized protein</fullName>
    </submittedName>
</protein>
<organism evidence="1">
    <name type="scientific">Sesamum radiatum</name>
    <name type="common">Black benniseed</name>
    <dbReference type="NCBI Taxonomy" id="300843"/>
    <lineage>
        <taxon>Eukaryota</taxon>
        <taxon>Viridiplantae</taxon>
        <taxon>Streptophyta</taxon>
        <taxon>Embryophyta</taxon>
        <taxon>Tracheophyta</taxon>
        <taxon>Spermatophyta</taxon>
        <taxon>Magnoliopsida</taxon>
        <taxon>eudicotyledons</taxon>
        <taxon>Gunneridae</taxon>
        <taxon>Pentapetalae</taxon>
        <taxon>asterids</taxon>
        <taxon>lamiids</taxon>
        <taxon>Lamiales</taxon>
        <taxon>Pedaliaceae</taxon>
        <taxon>Sesamum</taxon>
    </lineage>
</organism>
<reference evidence="1" key="1">
    <citation type="submission" date="2020-06" db="EMBL/GenBank/DDBJ databases">
        <authorList>
            <person name="Li T."/>
            <person name="Hu X."/>
            <person name="Zhang T."/>
            <person name="Song X."/>
            <person name="Zhang H."/>
            <person name="Dai N."/>
            <person name="Sheng W."/>
            <person name="Hou X."/>
            <person name="Wei L."/>
        </authorList>
    </citation>
    <scope>NUCLEOTIDE SEQUENCE</scope>
    <source>
        <strain evidence="1">G02</strain>
        <tissue evidence="1">Leaf</tissue>
    </source>
</reference>
<gene>
    <name evidence="1" type="ORF">Sradi_1535900</name>
</gene>
<reference evidence="1" key="2">
    <citation type="journal article" date="2024" name="Plant">
        <title>Genomic evolution and insights into agronomic trait innovations of Sesamum species.</title>
        <authorList>
            <person name="Miao H."/>
            <person name="Wang L."/>
            <person name="Qu L."/>
            <person name="Liu H."/>
            <person name="Sun Y."/>
            <person name="Le M."/>
            <person name="Wang Q."/>
            <person name="Wei S."/>
            <person name="Zheng Y."/>
            <person name="Lin W."/>
            <person name="Duan Y."/>
            <person name="Cao H."/>
            <person name="Xiong S."/>
            <person name="Wang X."/>
            <person name="Wei L."/>
            <person name="Li C."/>
            <person name="Ma Q."/>
            <person name="Ju M."/>
            <person name="Zhao R."/>
            <person name="Li G."/>
            <person name="Mu C."/>
            <person name="Tian Q."/>
            <person name="Mei H."/>
            <person name="Zhang T."/>
            <person name="Gao T."/>
            <person name="Zhang H."/>
        </authorList>
    </citation>
    <scope>NUCLEOTIDE SEQUENCE</scope>
    <source>
        <strain evidence="1">G02</strain>
    </source>
</reference>